<keyword evidence="3" id="KW-1185">Reference proteome</keyword>
<dbReference type="AlphaFoldDB" id="A0AAW9RV33"/>
<proteinExistence type="predicted"/>
<dbReference type="Proteomes" id="UP001403385">
    <property type="component" value="Unassembled WGS sequence"/>
</dbReference>
<reference evidence="2 3" key="1">
    <citation type="submission" date="2024-04" db="EMBL/GenBank/DDBJ databases">
        <title>Novel genus in family Flammeovirgaceae.</title>
        <authorList>
            <person name="Nguyen T.H."/>
            <person name="Vuong T.Q."/>
            <person name="Le H."/>
            <person name="Kim S.-G."/>
        </authorList>
    </citation>
    <scope>NUCLEOTIDE SEQUENCE [LARGE SCALE GENOMIC DNA]</scope>
    <source>
        <strain evidence="2 3">JCM 23209</strain>
    </source>
</reference>
<dbReference type="InterPro" id="IPR009057">
    <property type="entry name" value="Homeodomain-like_sf"/>
</dbReference>
<accession>A0AAW9RV33</accession>
<evidence type="ECO:0000313" key="3">
    <source>
        <dbReference type="Proteomes" id="UP001403385"/>
    </source>
</evidence>
<dbReference type="EMBL" id="JBDKWZ010000003">
    <property type="protein sequence ID" value="MEN7547547.1"/>
    <property type="molecule type" value="Genomic_DNA"/>
</dbReference>
<dbReference type="Gene3D" id="1.10.10.60">
    <property type="entry name" value="Homeodomain-like"/>
    <property type="match status" value="1"/>
</dbReference>
<gene>
    <name evidence="2" type="ORF">AAG747_06500</name>
</gene>
<organism evidence="2 3">
    <name type="scientific">Rapidithrix thailandica</name>
    <dbReference type="NCBI Taxonomy" id="413964"/>
    <lineage>
        <taxon>Bacteria</taxon>
        <taxon>Pseudomonadati</taxon>
        <taxon>Bacteroidota</taxon>
        <taxon>Cytophagia</taxon>
        <taxon>Cytophagales</taxon>
        <taxon>Flammeovirgaceae</taxon>
        <taxon>Rapidithrix</taxon>
    </lineage>
</organism>
<dbReference type="SUPFAM" id="SSF46689">
    <property type="entry name" value="Homeodomain-like"/>
    <property type="match status" value="1"/>
</dbReference>
<evidence type="ECO:0000259" key="1">
    <source>
        <dbReference type="Pfam" id="PF13518"/>
    </source>
</evidence>
<protein>
    <submittedName>
        <fullName evidence="2">Helix-turn-helix domain-containing protein</fullName>
    </submittedName>
</protein>
<sequence length="93" mass="10920">MKGRREISKDQIKRYYLLGLSNEEIGLLTGRSASAVKILVWREGWKREPVQKTALTQLVKKYMDKKYSIRQTAKELGVSYSTVYRHKRKLKST</sequence>
<name>A0AAW9RV33_9BACT</name>
<comment type="caution">
    <text evidence="2">The sequence shown here is derived from an EMBL/GenBank/DDBJ whole genome shotgun (WGS) entry which is preliminary data.</text>
</comment>
<feature type="domain" description="Insertion element IS150 protein InsJ-like helix-turn-helix" evidence="1">
    <location>
        <begin position="57"/>
        <end position="90"/>
    </location>
</feature>
<dbReference type="InterPro" id="IPR055247">
    <property type="entry name" value="InsJ-like_HTH"/>
</dbReference>
<dbReference type="RefSeq" id="WP_346820335.1">
    <property type="nucleotide sequence ID" value="NZ_JBDKWZ010000003.1"/>
</dbReference>
<dbReference type="Pfam" id="PF13518">
    <property type="entry name" value="HTH_28"/>
    <property type="match status" value="1"/>
</dbReference>
<evidence type="ECO:0000313" key="2">
    <source>
        <dbReference type="EMBL" id="MEN7547547.1"/>
    </source>
</evidence>